<gene>
    <name evidence="6" type="ORF">SM757_09755</name>
</gene>
<evidence type="ECO:0000256" key="4">
    <source>
        <dbReference type="ARBA" id="ARBA00023004"/>
    </source>
</evidence>
<feature type="domain" description="Hemerythrin-like" evidence="5">
    <location>
        <begin position="23"/>
        <end position="121"/>
    </location>
</feature>
<dbReference type="PANTHER" id="PTHR37164">
    <property type="entry name" value="BACTERIOHEMERYTHRIN"/>
    <property type="match status" value="1"/>
</dbReference>
<name>A0ABU5ICJ7_9BURK</name>
<dbReference type="Pfam" id="PF01814">
    <property type="entry name" value="Hemerythrin"/>
    <property type="match status" value="1"/>
</dbReference>
<keyword evidence="3" id="KW-0479">Metal-binding</keyword>
<organism evidence="6 7">
    <name type="scientific">Azohydromonas lata</name>
    <dbReference type="NCBI Taxonomy" id="45677"/>
    <lineage>
        <taxon>Bacteria</taxon>
        <taxon>Pseudomonadati</taxon>
        <taxon>Pseudomonadota</taxon>
        <taxon>Betaproteobacteria</taxon>
        <taxon>Burkholderiales</taxon>
        <taxon>Sphaerotilaceae</taxon>
        <taxon>Azohydromonas</taxon>
    </lineage>
</organism>
<dbReference type="Proteomes" id="UP001293718">
    <property type="component" value="Unassembled WGS sequence"/>
</dbReference>
<proteinExistence type="inferred from homology"/>
<dbReference type="InterPro" id="IPR035938">
    <property type="entry name" value="Hemerythrin-like_sf"/>
</dbReference>
<protein>
    <submittedName>
        <fullName evidence="6">Hemerythrin domain-containing protein</fullName>
    </submittedName>
</protein>
<evidence type="ECO:0000256" key="2">
    <source>
        <dbReference type="ARBA" id="ARBA00022621"/>
    </source>
</evidence>
<evidence type="ECO:0000256" key="1">
    <source>
        <dbReference type="ARBA" id="ARBA00010587"/>
    </source>
</evidence>
<dbReference type="SUPFAM" id="SSF47188">
    <property type="entry name" value="Hemerythrin-like"/>
    <property type="match status" value="1"/>
</dbReference>
<dbReference type="InterPro" id="IPR012312">
    <property type="entry name" value="Hemerythrin-like"/>
</dbReference>
<evidence type="ECO:0000259" key="5">
    <source>
        <dbReference type="Pfam" id="PF01814"/>
    </source>
</evidence>
<evidence type="ECO:0000256" key="3">
    <source>
        <dbReference type="ARBA" id="ARBA00022723"/>
    </source>
</evidence>
<dbReference type="PANTHER" id="PTHR37164:SF1">
    <property type="entry name" value="BACTERIOHEMERYTHRIN"/>
    <property type="match status" value="1"/>
</dbReference>
<dbReference type="InterPro" id="IPR012827">
    <property type="entry name" value="Hemerythrin_metal-bd"/>
</dbReference>
<keyword evidence="2" id="KW-0813">Transport</keyword>
<sequence>MQTEHDSDAMVWSDAFVLGFGPMDEVHEEFVDLVGAMQKARDEELAARLEALATHAKAHFDAENAWMVETDFPARECHIDEHAAVMRSVHQVRERLAGGDHAVARRLADELASWFPGHADYLDSALAHWMCKRRLGGKPVILRRDIKPAALRDGASLAASSVSK</sequence>
<keyword evidence="2" id="KW-0561">Oxygen transport</keyword>
<dbReference type="InterPro" id="IPR050669">
    <property type="entry name" value="Hemerythrin"/>
</dbReference>
<evidence type="ECO:0000313" key="7">
    <source>
        <dbReference type="Proteomes" id="UP001293718"/>
    </source>
</evidence>
<reference evidence="6 7" key="1">
    <citation type="submission" date="2023-11" db="EMBL/GenBank/DDBJ databases">
        <title>Draft genome of Azohydromonas lata strain H1 (DSM1123), a polyhydroxyalkanoate producer.</title>
        <authorList>
            <person name="Traversa D."/>
            <person name="D'Addabbo P."/>
            <person name="Pazzani C."/>
            <person name="Manzari C."/>
            <person name="Chiara M."/>
            <person name="Scrascia M."/>
        </authorList>
    </citation>
    <scope>NUCLEOTIDE SEQUENCE [LARGE SCALE GENOMIC DNA]</scope>
    <source>
        <strain evidence="6 7">H1</strain>
    </source>
</reference>
<dbReference type="RefSeq" id="WP_322465290.1">
    <property type="nucleotide sequence ID" value="NZ_JAXOJX010000012.1"/>
</dbReference>
<comment type="similarity">
    <text evidence="1">Belongs to the hemerythrin family.</text>
</comment>
<accession>A0ABU5ICJ7</accession>
<dbReference type="NCBIfam" id="TIGR02481">
    <property type="entry name" value="hemeryth_dom"/>
    <property type="match status" value="1"/>
</dbReference>
<keyword evidence="4" id="KW-0408">Iron</keyword>
<dbReference type="Gene3D" id="1.20.120.50">
    <property type="entry name" value="Hemerythrin-like"/>
    <property type="match status" value="1"/>
</dbReference>
<dbReference type="PROSITE" id="PS00550">
    <property type="entry name" value="HEMERYTHRINS"/>
    <property type="match status" value="1"/>
</dbReference>
<dbReference type="EMBL" id="JAXOJX010000012">
    <property type="protein sequence ID" value="MDZ5456854.1"/>
    <property type="molecule type" value="Genomic_DNA"/>
</dbReference>
<comment type="caution">
    <text evidence="6">The sequence shown here is derived from an EMBL/GenBank/DDBJ whole genome shotgun (WGS) entry which is preliminary data.</text>
</comment>
<dbReference type="CDD" id="cd12107">
    <property type="entry name" value="Hemerythrin"/>
    <property type="match status" value="1"/>
</dbReference>
<keyword evidence="7" id="KW-1185">Reference proteome</keyword>
<evidence type="ECO:0000313" key="6">
    <source>
        <dbReference type="EMBL" id="MDZ5456854.1"/>
    </source>
</evidence>
<dbReference type="InterPro" id="IPR016131">
    <property type="entry name" value="Haemerythrin_Fe_BS"/>
</dbReference>